<evidence type="ECO:0000256" key="5">
    <source>
        <dbReference type="SAM" id="Phobius"/>
    </source>
</evidence>
<dbReference type="InterPro" id="IPR018391">
    <property type="entry name" value="PQQ_b-propeller_rpt"/>
</dbReference>
<feature type="domain" description="Pyrrolo-quinoline quinone repeat" evidence="6">
    <location>
        <begin position="172"/>
        <end position="759"/>
    </location>
</feature>
<keyword evidence="5" id="KW-0812">Transmembrane</keyword>
<dbReference type="GO" id="GO:0016020">
    <property type="term" value="C:membrane"/>
    <property type="evidence" value="ECO:0007669"/>
    <property type="project" value="InterPro"/>
</dbReference>
<evidence type="ECO:0000256" key="2">
    <source>
        <dbReference type="ARBA" id="ARBA00008156"/>
    </source>
</evidence>
<feature type="transmembrane region" description="Helical" evidence="5">
    <location>
        <begin position="117"/>
        <end position="138"/>
    </location>
</feature>
<dbReference type="Proteomes" id="UP000199347">
    <property type="component" value="Unassembled WGS sequence"/>
</dbReference>
<feature type="region of interest" description="Disordered" evidence="4">
    <location>
        <begin position="511"/>
        <end position="543"/>
    </location>
</feature>
<evidence type="ECO:0000256" key="1">
    <source>
        <dbReference type="ARBA" id="ARBA00001931"/>
    </source>
</evidence>
<protein>
    <submittedName>
        <fullName evidence="7">Quinoprotein glucose dehydrogenase</fullName>
    </submittedName>
</protein>
<dbReference type="GO" id="GO:0008876">
    <property type="term" value="F:quinoprotein glucose dehydrogenase activity"/>
    <property type="evidence" value="ECO:0007669"/>
    <property type="project" value="TreeGrafter"/>
</dbReference>
<comment type="similarity">
    <text evidence="2">Belongs to the bacterial PQQ dehydrogenase family.</text>
</comment>
<dbReference type="InterPro" id="IPR017511">
    <property type="entry name" value="PQQ_mDH"/>
</dbReference>
<proteinExistence type="inferred from homology"/>
<dbReference type="Pfam" id="PF01011">
    <property type="entry name" value="PQQ"/>
    <property type="match status" value="1"/>
</dbReference>
<evidence type="ECO:0000256" key="4">
    <source>
        <dbReference type="SAM" id="MobiDB-lite"/>
    </source>
</evidence>
<dbReference type="SMART" id="SM00564">
    <property type="entry name" value="PQQ"/>
    <property type="match status" value="5"/>
</dbReference>
<dbReference type="NCBIfam" id="TIGR03074">
    <property type="entry name" value="PQQ_membr_DH"/>
    <property type="match status" value="1"/>
</dbReference>
<feature type="transmembrane region" description="Helical" evidence="5">
    <location>
        <begin position="28"/>
        <end position="48"/>
    </location>
</feature>
<accession>A0A1G5NHX8</accession>
<dbReference type="RefSeq" id="WP_092812298.1">
    <property type="nucleotide sequence ID" value="NZ_FMVW01000004.1"/>
</dbReference>
<name>A0A1G5NHX8_AFIMA</name>
<dbReference type="PANTHER" id="PTHR32303:SF4">
    <property type="entry name" value="QUINOPROTEIN GLUCOSE DEHYDROGENASE"/>
    <property type="match status" value="1"/>
</dbReference>
<evidence type="ECO:0000313" key="7">
    <source>
        <dbReference type="EMBL" id="SCZ36992.1"/>
    </source>
</evidence>
<organism evidence="7 8">
    <name type="scientific">Afifella marina DSM 2698</name>
    <dbReference type="NCBI Taxonomy" id="1120955"/>
    <lineage>
        <taxon>Bacteria</taxon>
        <taxon>Pseudomonadati</taxon>
        <taxon>Pseudomonadota</taxon>
        <taxon>Alphaproteobacteria</taxon>
        <taxon>Hyphomicrobiales</taxon>
        <taxon>Afifellaceae</taxon>
        <taxon>Afifella</taxon>
    </lineage>
</organism>
<evidence type="ECO:0000256" key="3">
    <source>
        <dbReference type="ARBA" id="ARBA00023002"/>
    </source>
</evidence>
<dbReference type="InterPro" id="IPR002372">
    <property type="entry name" value="PQQ_rpt_dom"/>
</dbReference>
<dbReference type="Gene3D" id="2.140.10.10">
    <property type="entry name" value="Quinoprotein alcohol dehydrogenase-like superfamily"/>
    <property type="match status" value="1"/>
</dbReference>
<sequence>MVATITGIAIALLGAVLAVGGIWLAALGGSWYYIIAALGFLATGILLFMHRAAALYVYAAVVLGTLVWAIWEAGFDWWQLAPRGDVVVLIGIWLLLPFVTRSLKRDFFDPRPAAWRGAGIPLGVSLVVAVGVAIYALATPSEDLPGQLPAARIADAATGPSGEAAEVPAADWPAYGRTEFGQKYSPLDQIHAGNVDHLKVAWQYHTGDTRRPGDPKETTYEVTPLKIGNTLYLCTPHNLAIALDAATGEEKWRFDPEVGTQASRQHQTCRGVSYYQSLEGSDSATATECPTRIYLPTSDARLIALNAETGAVCRSFGENGHVNLWANMPNLQEGFYYSTSAPVIARNLVVVGGSVNDNVSTTEPSGVIRAYDIDTGDLLWNWDAGRPDETTPIADDEIYTANSPNSWTTMSADPELGLLYVPLGNAPPDQWGGNRTPETERFSSSIVALDLVTGELRWVFQTVHHDLWDMDVPSQPSLIDLEVDGNTVPAVVQATKQGDIYVLDRRTGDPILPVTEEPAPQGAAKGDHAAKTQPTSALSLKPPRLTEHDMWGATMFDQLVCRVEFHQYRWEGRFTPPSTEGSLIHPGNFGVFNWGGVAVDPVRQIVFGTPSYLAFVSKLIPRENSEKNYVSKGKPGLNENYGAPFAVSLKPFTSPLGLPCQAPPWGYVAGADLTTGKVAYMHRNGTVRDRSPIPLPFKMGVPDLGGPILTAGNLAFMSGSLDYYVRAFDATTGKQLWRDRLPAGGQATPMTYAVDGKQYLLVIAGGHGSLGTKTGDSIIAYALPST</sequence>
<evidence type="ECO:0000259" key="6">
    <source>
        <dbReference type="Pfam" id="PF01011"/>
    </source>
</evidence>
<dbReference type="InterPro" id="IPR011047">
    <property type="entry name" value="Quinoprotein_ADH-like_sf"/>
</dbReference>
<dbReference type="STRING" id="1120955.SAMN03080610_02069"/>
<gene>
    <name evidence="7" type="ORF">SAMN03080610_02069</name>
</gene>
<keyword evidence="3" id="KW-0560">Oxidoreductase</keyword>
<keyword evidence="5" id="KW-1133">Transmembrane helix</keyword>
<keyword evidence="8" id="KW-1185">Reference proteome</keyword>
<dbReference type="PANTHER" id="PTHR32303">
    <property type="entry name" value="QUINOPROTEIN ALCOHOL DEHYDROGENASE (CYTOCHROME C)"/>
    <property type="match status" value="1"/>
</dbReference>
<dbReference type="GO" id="GO:0048038">
    <property type="term" value="F:quinone binding"/>
    <property type="evidence" value="ECO:0007669"/>
    <property type="project" value="InterPro"/>
</dbReference>
<dbReference type="EMBL" id="FMVW01000004">
    <property type="protein sequence ID" value="SCZ36992.1"/>
    <property type="molecule type" value="Genomic_DNA"/>
</dbReference>
<feature type="transmembrane region" description="Helical" evidence="5">
    <location>
        <begin position="55"/>
        <end position="71"/>
    </location>
</feature>
<keyword evidence="5" id="KW-0472">Membrane</keyword>
<evidence type="ECO:0000313" key="8">
    <source>
        <dbReference type="Proteomes" id="UP000199347"/>
    </source>
</evidence>
<dbReference type="AlphaFoldDB" id="A0A1G5NHX8"/>
<dbReference type="SUPFAM" id="SSF50998">
    <property type="entry name" value="Quinoprotein alcohol dehydrogenase-like"/>
    <property type="match status" value="1"/>
</dbReference>
<dbReference type="CDD" id="cd10280">
    <property type="entry name" value="PQQ_mGDH"/>
    <property type="match status" value="1"/>
</dbReference>
<reference evidence="7 8" key="1">
    <citation type="submission" date="2016-10" db="EMBL/GenBank/DDBJ databases">
        <authorList>
            <person name="de Groot N.N."/>
        </authorList>
    </citation>
    <scope>NUCLEOTIDE SEQUENCE [LARGE SCALE GENOMIC DNA]</scope>
    <source>
        <strain evidence="7 8">DSM 2698</strain>
    </source>
</reference>
<comment type="cofactor">
    <cofactor evidence="1">
        <name>pyrroloquinoline quinone</name>
        <dbReference type="ChEBI" id="CHEBI:58442"/>
    </cofactor>
</comment>